<dbReference type="GO" id="GO:0005634">
    <property type="term" value="C:nucleus"/>
    <property type="evidence" value="ECO:0007669"/>
    <property type="project" value="TreeGrafter"/>
</dbReference>
<dbReference type="InterPro" id="IPR000504">
    <property type="entry name" value="RRM_dom"/>
</dbReference>
<feature type="domain" description="RRM" evidence="5">
    <location>
        <begin position="288"/>
        <end position="371"/>
    </location>
</feature>
<dbReference type="Gene3D" id="3.30.70.330">
    <property type="match status" value="1"/>
</dbReference>
<feature type="compositionally biased region" description="Basic and acidic residues" evidence="3">
    <location>
        <begin position="276"/>
        <end position="285"/>
    </location>
</feature>
<dbReference type="PANTHER" id="PTHR23003">
    <property type="entry name" value="RNA RECOGNITION MOTIF RRM DOMAIN CONTAINING PROTEIN"/>
    <property type="match status" value="1"/>
</dbReference>
<dbReference type="AlphaFoldDB" id="A0A2S4KXE1"/>
<organism evidence="6 7">
    <name type="scientific">Tolypocladium paradoxum</name>
    <dbReference type="NCBI Taxonomy" id="94208"/>
    <lineage>
        <taxon>Eukaryota</taxon>
        <taxon>Fungi</taxon>
        <taxon>Dikarya</taxon>
        <taxon>Ascomycota</taxon>
        <taxon>Pezizomycotina</taxon>
        <taxon>Sordariomycetes</taxon>
        <taxon>Hypocreomycetidae</taxon>
        <taxon>Hypocreales</taxon>
        <taxon>Ophiocordycipitaceae</taxon>
        <taxon>Tolypocladium</taxon>
    </lineage>
</organism>
<feature type="region of interest" description="Disordered" evidence="3">
    <location>
        <begin position="234"/>
        <end position="285"/>
    </location>
</feature>
<proteinExistence type="predicted"/>
<feature type="compositionally biased region" description="Polar residues" evidence="3">
    <location>
        <begin position="262"/>
        <end position="275"/>
    </location>
</feature>
<feature type="region of interest" description="Disordered" evidence="3">
    <location>
        <begin position="165"/>
        <end position="184"/>
    </location>
</feature>
<keyword evidence="4" id="KW-1133">Transmembrane helix</keyword>
<evidence type="ECO:0000256" key="4">
    <source>
        <dbReference type="SAM" id="Phobius"/>
    </source>
</evidence>
<sequence>MPRNEAPDNTVMRDVPPGDETGIYYILLGGLPFGTIWQLLKDWLREAGCDVDHIEVFQKSTSGWIRLIGKDNFERALRRRSQMHVSVSRELCANGGGVEHLQTTAYNNRLLLYLDKNRTESIKIMELIDDPPPKPRGKLPAKHATTSHDQVWVRPCPCSLPRTATNDAGAQKEQGKGYAAGDAPVAGYREMPPEPLRMPNDLQNMFGTDPFGMSRWGWQYGSTYTPGYRSYDQPLNPALSSSQQSSSSAHPRPDLVGARPSKPSSRTGSATSPSDSSRKPPRARDERCKVHLLSLKHAASPQDVESWVRGSLGQWAAAVCSIDIPVDHQKGRIRGSGYVTFLSSAAARRAVDVLNQGVFMNRVVYARLMDEGDRSRAHGRARGSRRSASSTGHQSDDKGPTPAQQDAGGKTDARYSGPVIAHGTNYRPK</sequence>
<keyword evidence="4" id="KW-0472">Membrane</keyword>
<feature type="region of interest" description="Disordered" evidence="3">
    <location>
        <begin position="373"/>
        <end position="429"/>
    </location>
</feature>
<dbReference type="InterPro" id="IPR012677">
    <property type="entry name" value="Nucleotide-bd_a/b_plait_sf"/>
</dbReference>
<evidence type="ECO:0000256" key="1">
    <source>
        <dbReference type="ARBA" id="ARBA00022884"/>
    </source>
</evidence>
<dbReference type="STRING" id="94208.A0A2S4KXE1"/>
<dbReference type="EMBL" id="PKSG01000486">
    <property type="protein sequence ID" value="POR34843.1"/>
    <property type="molecule type" value="Genomic_DNA"/>
</dbReference>
<evidence type="ECO:0000256" key="2">
    <source>
        <dbReference type="PROSITE-ProRule" id="PRU00176"/>
    </source>
</evidence>
<reference evidence="6 7" key="1">
    <citation type="submission" date="2018-01" db="EMBL/GenBank/DDBJ databases">
        <title>Harnessing the power of phylogenomics to disentangle the directionality and signatures of interkingdom host jumping in the parasitic fungal genus Tolypocladium.</title>
        <authorList>
            <person name="Quandt C.A."/>
            <person name="Patterson W."/>
            <person name="Spatafora J.W."/>
        </authorList>
    </citation>
    <scope>NUCLEOTIDE SEQUENCE [LARGE SCALE GENOMIC DNA]</scope>
    <source>
        <strain evidence="6 7">NRBC 100945</strain>
    </source>
</reference>
<dbReference type="GO" id="GO:0005737">
    <property type="term" value="C:cytoplasm"/>
    <property type="evidence" value="ECO:0007669"/>
    <property type="project" value="TreeGrafter"/>
</dbReference>
<evidence type="ECO:0000256" key="3">
    <source>
        <dbReference type="SAM" id="MobiDB-lite"/>
    </source>
</evidence>
<comment type="caution">
    <text evidence="6">The sequence shown here is derived from an EMBL/GenBank/DDBJ whole genome shotgun (WGS) entry which is preliminary data.</text>
</comment>
<name>A0A2S4KXE1_9HYPO</name>
<dbReference type="Pfam" id="PF00076">
    <property type="entry name" value="RRM_1"/>
    <property type="match status" value="1"/>
</dbReference>
<feature type="transmembrane region" description="Helical" evidence="4">
    <location>
        <begin position="22"/>
        <end position="40"/>
    </location>
</feature>
<keyword evidence="4" id="KW-0812">Transmembrane</keyword>
<dbReference type="InterPro" id="IPR035979">
    <property type="entry name" value="RBD_domain_sf"/>
</dbReference>
<keyword evidence="7" id="KW-1185">Reference proteome</keyword>
<evidence type="ECO:0000259" key="5">
    <source>
        <dbReference type="PROSITE" id="PS50102"/>
    </source>
</evidence>
<dbReference type="InterPro" id="IPR050374">
    <property type="entry name" value="RRT5_SRSF_SR"/>
</dbReference>
<gene>
    <name evidence="6" type="ORF">TPAR_04951</name>
</gene>
<feature type="region of interest" description="Disordered" evidence="3">
    <location>
        <begin position="127"/>
        <end position="146"/>
    </location>
</feature>
<protein>
    <submittedName>
        <fullName evidence="6">RNA recognition motif domain protein</fullName>
    </submittedName>
</protein>
<dbReference type="PROSITE" id="PS50102">
    <property type="entry name" value="RRM"/>
    <property type="match status" value="1"/>
</dbReference>
<dbReference type="SUPFAM" id="SSF54928">
    <property type="entry name" value="RNA-binding domain, RBD"/>
    <property type="match status" value="1"/>
</dbReference>
<dbReference type="OrthoDB" id="610462at2759"/>
<keyword evidence="1 2" id="KW-0694">RNA-binding</keyword>
<accession>A0A2S4KXE1</accession>
<dbReference type="GO" id="GO:0003729">
    <property type="term" value="F:mRNA binding"/>
    <property type="evidence" value="ECO:0007669"/>
    <property type="project" value="TreeGrafter"/>
</dbReference>
<dbReference type="Proteomes" id="UP000237481">
    <property type="component" value="Unassembled WGS sequence"/>
</dbReference>
<evidence type="ECO:0000313" key="6">
    <source>
        <dbReference type="EMBL" id="POR34843.1"/>
    </source>
</evidence>
<evidence type="ECO:0000313" key="7">
    <source>
        <dbReference type="Proteomes" id="UP000237481"/>
    </source>
</evidence>